<proteinExistence type="predicted"/>
<organism evidence="1 2">
    <name type="scientific">Legionella hackeliae</name>
    <dbReference type="NCBI Taxonomy" id="449"/>
    <lineage>
        <taxon>Bacteria</taxon>
        <taxon>Pseudomonadati</taxon>
        <taxon>Pseudomonadota</taxon>
        <taxon>Gammaproteobacteria</taxon>
        <taxon>Legionellales</taxon>
        <taxon>Legionellaceae</taxon>
        <taxon>Legionella</taxon>
    </lineage>
</organism>
<keyword evidence="2" id="KW-1185">Reference proteome</keyword>
<protein>
    <submittedName>
        <fullName evidence="1">Uncharacterized protein</fullName>
    </submittedName>
</protein>
<dbReference type="STRING" id="449.LHA_0679"/>
<sequence>MENHEQDITRVASYLGNLSDLPRQISIQVKELAKDIINSDFTKQTAQENLKIH</sequence>
<name>A0A0A8URQ2_LEGHA</name>
<evidence type="ECO:0000313" key="1">
    <source>
        <dbReference type="EMBL" id="CEK09767.1"/>
    </source>
</evidence>
<accession>A0A0A8URQ2</accession>
<gene>
    <name evidence="1" type="ORF">LHA_0679</name>
</gene>
<dbReference type="HOGENOM" id="CLU_3062966_0_0_6"/>
<dbReference type="Proteomes" id="UP000032803">
    <property type="component" value="Chromosome I"/>
</dbReference>
<dbReference type="EMBL" id="LN681225">
    <property type="protein sequence ID" value="CEK09767.1"/>
    <property type="molecule type" value="Genomic_DNA"/>
</dbReference>
<evidence type="ECO:0000313" key="2">
    <source>
        <dbReference type="Proteomes" id="UP000032803"/>
    </source>
</evidence>
<dbReference type="AlphaFoldDB" id="A0A0A8URQ2"/>
<dbReference type="KEGG" id="lha:LHA_0679"/>
<reference evidence="2" key="1">
    <citation type="submission" date="2014-09" db="EMBL/GenBank/DDBJ databases">
        <authorList>
            <person name="Gomez-Valero L."/>
        </authorList>
    </citation>
    <scope>NUCLEOTIDE SEQUENCE [LARGE SCALE GENOMIC DNA]</scope>
    <source>
        <strain evidence="2">ATCC35250</strain>
    </source>
</reference>